<keyword evidence="2" id="KW-1185">Reference proteome</keyword>
<dbReference type="Proteomes" id="UP000076858">
    <property type="component" value="Unassembled WGS sequence"/>
</dbReference>
<accession>A0A164DZN3</accession>
<evidence type="ECO:0000313" key="2">
    <source>
        <dbReference type="Proteomes" id="UP000076858"/>
    </source>
</evidence>
<name>A0A164DZN3_9CRUS</name>
<reference evidence="1 2" key="1">
    <citation type="submission" date="2016-03" db="EMBL/GenBank/DDBJ databases">
        <title>EvidentialGene: Evidence-directed Construction of Genes on Genomes.</title>
        <authorList>
            <person name="Gilbert D.G."/>
            <person name="Choi J.-H."/>
            <person name="Mockaitis K."/>
            <person name="Colbourne J."/>
            <person name="Pfrender M."/>
        </authorList>
    </citation>
    <scope>NUCLEOTIDE SEQUENCE [LARGE SCALE GENOMIC DNA]</scope>
    <source>
        <strain evidence="1 2">Xinb3</strain>
        <tissue evidence="1">Complete organism</tissue>
    </source>
</reference>
<sequence>MTSKVYPMGRDRYEYGISAKRTLPIRKRPPRNVNLEIWYVPSTSQTSQNYVFWMSLGRHCVIWDYQ</sequence>
<protein>
    <submittedName>
        <fullName evidence="1">Uncharacterized protein</fullName>
    </submittedName>
</protein>
<gene>
    <name evidence="1" type="ORF">APZ42_009483</name>
</gene>
<dbReference type="EMBL" id="LRGB01025504">
    <property type="protein sequence ID" value="KZR96273.1"/>
    <property type="molecule type" value="Genomic_DNA"/>
</dbReference>
<proteinExistence type="predicted"/>
<dbReference type="AlphaFoldDB" id="A0A164DZN3"/>
<organism evidence="1 2">
    <name type="scientific">Daphnia magna</name>
    <dbReference type="NCBI Taxonomy" id="35525"/>
    <lineage>
        <taxon>Eukaryota</taxon>
        <taxon>Metazoa</taxon>
        <taxon>Ecdysozoa</taxon>
        <taxon>Arthropoda</taxon>
        <taxon>Crustacea</taxon>
        <taxon>Branchiopoda</taxon>
        <taxon>Diplostraca</taxon>
        <taxon>Cladocera</taxon>
        <taxon>Anomopoda</taxon>
        <taxon>Daphniidae</taxon>
        <taxon>Daphnia</taxon>
    </lineage>
</organism>
<evidence type="ECO:0000313" key="1">
    <source>
        <dbReference type="EMBL" id="KZR96273.1"/>
    </source>
</evidence>
<comment type="caution">
    <text evidence="1">The sequence shown here is derived from an EMBL/GenBank/DDBJ whole genome shotgun (WGS) entry which is preliminary data.</text>
</comment>